<dbReference type="EMBL" id="GGEC01069172">
    <property type="protein sequence ID" value="MBX49656.1"/>
    <property type="molecule type" value="Transcribed_RNA"/>
</dbReference>
<dbReference type="AlphaFoldDB" id="A0A2P2P4F4"/>
<feature type="transmembrane region" description="Helical" evidence="1">
    <location>
        <begin position="7"/>
        <end position="26"/>
    </location>
</feature>
<evidence type="ECO:0000256" key="1">
    <source>
        <dbReference type="SAM" id="Phobius"/>
    </source>
</evidence>
<accession>A0A2P2P4F4</accession>
<keyword evidence="1" id="KW-0812">Transmembrane</keyword>
<organism evidence="2">
    <name type="scientific">Rhizophora mucronata</name>
    <name type="common">Asiatic mangrove</name>
    <dbReference type="NCBI Taxonomy" id="61149"/>
    <lineage>
        <taxon>Eukaryota</taxon>
        <taxon>Viridiplantae</taxon>
        <taxon>Streptophyta</taxon>
        <taxon>Embryophyta</taxon>
        <taxon>Tracheophyta</taxon>
        <taxon>Spermatophyta</taxon>
        <taxon>Magnoliopsida</taxon>
        <taxon>eudicotyledons</taxon>
        <taxon>Gunneridae</taxon>
        <taxon>Pentapetalae</taxon>
        <taxon>rosids</taxon>
        <taxon>fabids</taxon>
        <taxon>Malpighiales</taxon>
        <taxon>Rhizophoraceae</taxon>
        <taxon>Rhizophora</taxon>
    </lineage>
</organism>
<keyword evidence="1" id="KW-1133">Transmembrane helix</keyword>
<protein>
    <submittedName>
        <fullName evidence="2">Uncharacterized protein</fullName>
    </submittedName>
</protein>
<proteinExistence type="predicted"/>
<sequence>MTRPSRSLVYRLILTLIYLVAIWIFWNPIHCFAPKF</sequence>
<name>A0A2P2P4F4_RHIMU</name>
<evidence type="ECO:0000313" key="2">
    <source>
        <dbReference type="EMBL" id="MBX49656.1"/>
    </source>
</evidence>
<reference evidence="2" key="1">
    <citation type="submission" date="2018-02" db="EMBL/GenBank/DDBJ databases">
        <title>Rhizophora mucronata_Transcriptome.</title>
        <authorList>
            <person name="Meera S.P."/>
            <person name="Sreeshan A."/>
            <person name="Augustine A."/>
        </authorList>
    </citation>
    <scope>NUCLEOTIDE SEQUENCE</scope>
    <source>
        <tissue evidence="2">Leaf</tissue>
    </source>
</reference>
<keyword evidence="1" id="KW-0472">Membrane</keyword>